<accession>A0ABW8BJ74</accession>
<proteinExistence type="predicted"/>
<evidence type="ECO:0000313" key="2">
    <source>
        <dbReference type="Proteomes" id="UP001614264"/>
    </source>
</evidence>
<evidence type="ECO:0000313" key="1">
    <source>
        <dbReference type="EMBL" id="MFI7874166.1"/>
    </source>
</evidence>
<comment type="caution">
    <text evidence="1">The sequence shown here is derived from an EMBL/GenBank/DDBJ whole genome shotgun (WGS) entry which is preliminary data.</text>
</comment>
<protein>
    <submittedName>
        <fullName evidence="1">Uncharacterized protein</fullName>
    </submittedName>
</protein>
<dbReference type="Proteomes" id="UP001614264">
    <property type="component" value="Unassembled WGS sequence"/>
</dbReference>
<dbReference type="EMBL" id="JBITPR010000049">
    <property type="protein sequence ID" value="MFI7874166.1"/>
    <property type="molecule type" value="Genomic_DNA"/>
</dbReference>
<keyword evidence="2" id="KW-1185">Reference proteome</keyword>
<name>A0ABW8BJ74_9ACTN</name>
<dbReference type="RefSeq" id="WP_399594270.1">
    <property type="nucleotide sequence ID" value="NZ_JBITPR010000049.1"/>
</dbReference>
<reference evidence="1 2" key="1">
    <citation type="submission" date="2024-07" db="EMBL/GenBank/DDBJ databases">
        <title>Whole genome sequencing of Prodigiosin pigment-producing Streptomyces salinarius isolated from rhizosphere soil of Arachis hypogaea.</title>
        <authorList>
            <person name="Vidhya A."/>
            <person name="Ramya S."/>
        </authorList>
    </citation>
    <scope>NUCLEOTIDE SEQUENCE [LARGE SCALE GENOMIC DNA]</scope>
    <source>
        <strain evidence="1 2">VRMG2420</strain>
    </source>
</reference>
<sequence length="90" mass="9788">MFLVQLHVTTTTGLPPGHGDGHALQDLLWAHAAPWHQLEHVTVRPTFDGFSVVLFIAASTHHRATVQATGLLVDADNSGLLKRYRVSAVN</sequence>
<organism evidence="1 2">
    <name type="scientific">Streptomyces salinarius</name>
    <dbReference type="NCBI Taxonomy" id="2762598"/>
    <lineage>
        <taxon>Bacteria</taxon>
        <taxon>Bacillati</taxon>
        <taxon>Actinomycetota</taxon>
        <taxon>Actinomycetes</taxon>
        <taxon>Kitasatosporales</taxon>
        <taxon>Streptomycetaceae</taxon>
        <taxon>Streptomyces</taxon>
    </lineage>
</organism>
<gene>
    <name evidence="1" type="ORF">AB4829_26650</name>
</gene>